<reference evidence="1" key="1">
    <citation type="submission" date="2021-01" db="EMBL/GenBank/DDBJ databases">
        <title>WGS of actinomycetes isolated from Thailand.</title>
        <authorList>
            <person name="Thawai C."/>
        </authorList>
    </citation>
    <scope>NUCLEOTIDE SEQUENCE</scope>
    <source>
        <strain evidence="1">RCU-197</strain>
    </source>
</reference>
<dbReference type="Proteomes" id="UP000661858">
    <property type="component" value="Unassembled WGS sequence"/>
</dbReference>
<protein>
    <submittedName>
        <fullName evidence="1">Uncharacterized protein</fullName>
    </submittedName>
</protein>
<sequence length="55" mass="5830">MHLDVVISDGVPAAPRQGGAGHRTLQLQLDDRSSLVDAAGPLDHPAQWFSRLAQG</sequence>
<name>A0A937EJB4_9ACTN</name>
<keyword evidence="2" id="KW-1185">Reference proteome</keyword>
<dbReference type="EMBL" id="JAERRK010000007">
    <property type="protein sequence ID" value="MBL1083528.1"/>
    <property type="molecule type" value="Genomic_DNA"/>
</dbReference>
<gene>
    <name evidence="1" type="ORF">JK359_16360</name>
</gene>
<evidence type="ECO:0000313" key="1">
    <source>
        <dbReference type="EMBL" id="MBL1083528.1"/>
    </source>
</evidence>
<evidence type="ECO:0000313" key="2">
    <source>
        <dbReference type="Proteomes" id="UP000661858"/>
    </source>
</evidence>
<organism evidence="1 2">
    <name type="scientific">Streptomyces actinomycinicus</name>
    <dbReference type="NCBI Taxonomy" id="1695166"/>
    <lineage>
        <taxon>Bacteria</taxon>
        <taxon>Bacillati</taxon>
        <taxon>Actinomycetota</taxon>
        <taxon>Actinomycetes</taxon>
        <taxon>Kitasatosporales</taxon>
        <taxon>Streptomycetaceae</taxon>
        <taxon>Streptomyces</taxon>
    </lineage>
</organism>
<comment type="caution">
    <text evidence="1">The sequence shown here is derived from an EMBL/GenBank/DDBJ whole genome shotgun (WGS) entry which is preliminary data.</text>
</comment>
<dbReference type="RefSeq" id="WP_201836205.1">
    <property type="nucleotide sequence ID" value="NZ_JAERRK010000007.1"/>
</dbReference>
<dbReference type="AlphaFoldDB" id="A0A937EJB4"/>
<accession>A0A937EJB4</accession>
<proteinExistence type="predicted"/>